<accession>A8PAB5</accession>
<reference evidence="2 3" key="1">
    <citation type="journal article" date="2010" name="Proc. Natl. Acad. Sci. U.S.A.">
        <title>Insights into evolution of multicellular fungi from the assembled chromosomes of the mushroom Coprinopsis cinerea (Coprinus cinereus).</title>
        <authorList>
            <person name="Stajich J.E."/>
            <person name="Wilke S.K."/>
            <person name="Ahren D."/>
            <person name="Au C.H."/>
            <person name="Birren B.W."/>
            <person name="Borodovsky M."/>
            <person name="Burns C."/>
            <person name="Canback B."/>
            <person name="Casselton L.A."/>
            <person name="Cheng C.K."/>
            <person name="Deng J."/>
            <person name="Dietrich F.S."/>
            <person name="Fargo D.C."/>
            <person name="Farman M.L."/>
            <person name="Gathman A.C."/>
            <person name="Goldberg J."/>
            <person name="Guigo R."/>
            <person name="Hoegger P.J."/>
            <person name="Hooker J.B."/>
            <person name="Huggins A."/>
            <person name="James T.Y."/>
            <person name="Kamada T."/>
            <person name="Kilaru S."/>
            <person name="Kodira C."/>
            <person name="Kues U."/>
            <person name="Kupfer D."/>
            <person name="Kwan H.S."/>
            <person name="Lomsadze A."/>
            <person name="Li W."/>
            <person name="Lilly W.W."/>
            <person name="Ma L.J."/>
            <person name="Mackey A.J."/>
            <person name="Manning G."/>
            <person name="Martin F."/>
            <person name="Muraguchi H."/>
            <person name="Natvig D.O."/>
            <person name="Palmerini H."/>
            <person name="Ramesh M.A."/>
            <person name="Rehmeyer C.J."/>
            <person name="Roe B.A."/>
            <person name="Shenoy N."/>
            <person name="Stanke M."/>
            <person name="Ter-Hovhannisyan V."/>
            <person name="Tunlid A."/>
            <person name="Velagapudi R."/>
            <person name="Vision T.J."/>
            <person name="Zeng Q."/>
            <person name="Zolan M.E."/>
            <person name="Pukkila P.J."/>
        </authorList>
    </citation>
    <scope>NUCLEOTIDE SEQUENCE [LARGE SCALE GENOMIC DNA]</scope>
    <source>
        <strain evidence="3">Okayama-7 / 130 / ATCC MYA-4618 / FGSC 9003</strain>
    </source>
</reference>
<evidence type="ECO:0000313" key="2">
    <source>
        <dbReference type="EMBL" id="EAU81932.1"/>
    </source>
</evidence>
<dbReference type="GeneID" id="6016576"/>
<dbReference type="EMBL" id="AACS02000002">
    <property type="protein sequence ID" value="EAU81932.1"/>
    <property type="molecule type" value="Genomic_DNA"/>
</dbReference>
<proteinExistence type="predicted"/>
<sequence length="227" mass="25473">MVRLYTVTSAILFVGVALVSAQGHAGQGHAAPSSSPLSARELFQPDLYERAFDIDELDARRIHWDAKSMQTVKNVAKKVAKTALRGAGLFLGVRELSEMSDLELRDHVYDLLEIAERSVEASSDLNELAQRDLGDNEELYARIVSSPRHVFKNFAKDAVRGVMKIFRHPGSPRGFTGEDSLEIRERLQDLLDIVERDFEGTSPEVYQRAFDGSYDAVEARQLDYDLD</sequence>
<evidence type="ECO:0000256" key="1">
    <source>
        <dbReference type="SAM" id="SignalP"/>
    </source>
</evidence>
<organism evidence="2 3">
    <name type="scientific">Coprinopsis cinerea (strain Okayama-7 / 130 / ATCC MYA-4618 / FGSC 9003)</name>
    <name type="common">Inky cap fungus</name>
    <name type="synonym">Hormographiella aspergillata</name>
    <dbReference type="NCBI Taxonomy" id="240176"/>
    <lineage>
        <taxon>Eukaryota</taxon>
        <taxon>Fungi</taxon>
        <taxon>Dikarya</taxon>
        <taxon>Basidiomycota</taxon>
        <taxon>Agaricomycotina</taxon>
        <taxon>Agaricomycetes</taxon>
        <taxon>Agaricomycetidae</taxon>
        <taxon>Agaricales</taxon>
        <taxon>Agaricineae</taxon>
        <taxon>Psathyrellaceae</taxon>
        <taxon>Coprinopsis</taxon>
    </lineage>
</organism>
<gene>
    <name evidence="2" type="ORF">CC1G_06143</name>
</gene>
<dbReference type="VEuPathDB" id="FungiDB:CC1G_06143"/>
<dbReference type="InParanoid" id="A8PAB5"/>
<dbReference type="AlphaFoldDB" id="A8PAB5"/>
<comment type="caution">
    <text evidence="2">The sequence shown here is derived from an EMBL/GenBank/DDBJ whole genome shotgun (WGS) entry which is preliminary data.</text>
</comment>
<protein>
    <submittedName>
        <fullName evidence="2">Uncharacterized protein</fullName>
    </submittedName>
</protein>
<evidence type="ECO:0000313" key="3">
    <source>
        <dbReference type="Proteomes" id="UP000001861"/>
    </source>
</evidence>
<dbReference type="Proteomes" id="UP000001861">
    <property type="component" value="Unassembled WGS sequence"/>
</dbReference>
<dbReference type="KEGG" id="cci:CC1G_06143"/>
<keyword evidence="3" id="KW-1185">Reference proteome</keyword>
<name>A8PAB5_COPC7</name>
<dbReference type="RefSeq" id="XP_001839953.1">
    <property type="nucleotide sequence ID" value="XM_001839901.1"/>
</dbReference>
<feature type="signal peptide" evidence="1">
    <location>
        <begin position="1"/>
        <end position="21"/>
    </location>
</feature>
<keyword evidence="1" id="KW-0732">Signal</keyword>
<feature type="chain" id="PRO_5002724722" evidence="1">
    <location>
        <begin position="22"/>
        <end position="227"/>
    </location>
</feature>